<protein>
    <submittedName>
        <fullName evidence="2">Uncharacterized protein</fullName>
    </submittedName>
</protein>
<proteinExistence type="predicted"/>
<accession>A0AAW0FMY7</accession>
<dbReference type="AlphaFoldDB" id="A0AAW0FMY7"/>
<dbReference type="Proteomes" id="UP001385951">
    <property type="component" value="Unassembled WGS sequence"/>
</dbReference>
<organism evidence="2 3">
    <name type="scientific">Cerrena zonata</name>
    <dbReference type="NCBI Taxonomy" id="2478898"/>
    <lineage>
        <taxon>Eukaryota</taxon>
        <taxon>Fungi</taxon>
        <taxon>Dikarya</taxon>
        <taxon>Basidiomycota</taxon>
        <taxon>Agaricomycotina</taxon>
        <taxon>Agaricomycetes</taxon>
        <taxon>Polyporales</taxon>
        <taxon>Cerrenaceae</taxon>
        <taxon>Cerrena</taxon>
    </lineage>
</organism>
<feature type="region of interest" description="Disordered" evidence="1">
    <location>
        <begin position="35"/>
        <end position="54"/>
    </location>
</feature>
<evidence type="ECO:0000313" key="3">
    <source>
        <dbReference type="Proteomes" id="UP001385951"/>
    </source>
</evidence>
<sequence length="54" mass="6628">MKARTGAMRRRSKRGRLKCWWKREGDWLKIEELEDEEDDRYGPDWDPFGDEVEV</sequence>
<name>A0AAW0FMY7_9APHY</name>
<keyword evidence="3" id="KW-1185">Reference proteome</keyword>
<dbReference type="EMBL" id="JASBNA010000068">
    <property type="protein sequence ID" value="KAK7678676.1"/>
    <property type="molecule type" value="Genomic_DNA"/>
</dbReference>
<reference evidence="2 3" key="1">
    <citation type="submission" date="2022-09" db="EMBL/GenBank/DDBJ databases">
        <authorList>
            <person name="Palmer J.M."/>
        </authorList>
    </citation>
    <scope>NUCLEOTIDE SEQUENCE [LARGE SCALE GENOMIC DNA]</scope>
    <source>
        <strain evidence="2 3">DSM 7382</strain>
    </source>
</reference>
<evidence type="ECO:0000256" key="1">
    <source>
        <dbReference type="SAM" id="MobiDB-lite"/>
    </source>
</evidence>
<evidence type="ECO:0000313" key="2">
    <source>
        <dbReference type="EMBL" id="KAK7678676.1"/>
    </source>
</evidence>
<gene>
    <name evidence="2" type="ORF">QCA50_018258</name>
</gene>
<comment type="caution">
    <text evidence="2">The sequence shown here is derived from an EMBL/GenBank/DDBJ whole genome shotgun (WGS) entry which is preliminary data.</text>
</comment>